<dbReference type="GO" id="GO:0070402">
    <property type="term" value="F:NADPH binding"/>
    <property type="evidence" value="ECO:0007669"/>
    <property type="project" value="TreeGrafter"/>
</dbReference>
<protein>
    <submittedName>
        <fullName evidence="4">Quinone oxidoreductase protein</fullName>
    </submittedName>
</protein>
<dbReference type="InterPro" id="IPR036291">
    <property type="entry name" value="NAD(P)-bd_dom_sf"/>
</dbReference>
<dbReference type="GO" id="GO:0003960">
    <property type="term" value="F:quinone reductase (NADPH) activity"/>
    <property type="evidence" value="ECO:0007669"/>
    <property type="project" value="TreeGrafter"/>
</dbReference>
<sequence length="326" mass="32788">MHAVVLHEFGPAENLRYETVPDPVPGPGEVRVLVAAAGVHQIETAMREGLKTGPPLPELPAVFGGEVSGVVESVGPGVDGAWIGARVVTAHGSPGGYAELAVAGVSSLHRIPAGLGDEAAVAMVVTGATAIGLLDIAELTPDDVVLVTSAAGGIGRLVVQFAHRLGATVIGAAGGPAKTAAVRELGADIAVDYNLPQWADTVRGALGGRGVTVVLDGVEGDKGLAAFGLLAEGGRYITIGAASRQEFRPGKAELKERGVRFTDALALLLEGQDAAADEARALAEAAEAGLVPSFQAFPLSQAAEAHAALEARATTGKVILVPDGRG</sequence>
<dbReference type="EMBL" id="MK240316">
    <property type="protein sequence ID" value="QDG00830.1"/>
    <property type="molecule type" value="Genomic_DNA"/>
</dbReference>
<dbReference type="InterPro" id="IPR011032">
    <property type="entry name" value="GroES-like_sf"/>
</dbReference>
<evidence type="ECO:0000256" key="1">
    <source>
        <dbReference type="ARBA" id="ARBA00022857"/>
    </source>
</evidence>
<proteinExistence type="predicted"/>
<dbReference type="Gene3D" id="3.40.50.720">
    <property type="entry name" value="NAD(P)-binding Rossmann-like Domain"/>
    <property type="match status" value="1"/>
</dbReference>
<dbReference type="GO" id="GO:0005829">
    <property type="term" value="C:cytosol"/>
    <property type="evidence" value="ECO:0007669"/>
    <property type="project" value="TreeGrafter"/>
</dbReference>
<name>A0A513TZM2_STRGR</name>
<dbReference type="SUPFAM" id="SSF50129">
    <property type="entry name" value="GroES-like"/>
    <property type="match status" value="1"/>
</dbReference>
<keyword evidence="2" id="KW-0560">Oxidoreductase</keyword>
<keyword evidence="1" id="KW-0521">NADP</keyword>
<dbReference type="PANTHER" id="PTHR48106">
    <property type="entry name" value="QUINONE OXIDOREDUCTASE PIG3-RELATED"/>
    <property type="match status" value="1"/>
</dbReference>
<dbReference type="InterPro" id="IPR020843">
    <property type="entry name" value="ER"/>
</dbReference>
<evidence type="ECO:0000259" key="3">
    <source>
        <dbReference type="SMART" id="SM00829"/>
    </source>
</evidence>
<evidence type="ECO:0000256" key="2">
    <source>
        <dbReference type="ARBA" id="ARBA00023002"/>
    </source>
</evidence>
<organism evidence="4">
    <name type="scientific">Streptomyces griseus</name>
    <dbReference type="NCBI Taxonomy" id="1911"/>
    <lineage>
        <taxon>Bacteria</taxon>
        <taxon>Bacillati</taxon>
        <taxon>Actinomycetota</taxon>
        <taxon>Actinomycetes</taxon>
        <taxon>Kitasatosporales</taxon>
        <taxon>Streptomycetaceae</taxon>
        <taxon>Streptomyces</taxon>
    </lineage>
</organism>
<dbReference type="SMART" id="SM00829">
    <property type="entry name" value="PKS_ER"/>
    <property type="match status" value="1"/>
</dbReference>
<dbReference type="CDD" id="cd08244">
    <property type="entry name" value="MDR_enoyl_red"/>
    <property type="match status" value="1"/>
</dbReference>
<dbReference type="Pfam" id="PF13602">
    <property type="entry name" value="ADH_zinc_N_2"/>
    <property type="match status" value="1"/>
</dbReference>
<dbReference type="Gene3D" id="3.90.180.10">
    <property type="entry name" value="Medium-chain alcohol dehydrogenases, catalytic domain"/>
    <property type="match status" value="1"/>
</dbReference>
<evidence type="ECO:0000313" key="4">
    <source>
        <dbReference type="EMBL" id="QDG00830.1"/>
    </source>
</evidence>
<dbReference type="PANTHER" id="PTHR48106:SF13">
    <property type="entry name" value="QUINONE OXIDOREDUCTASE-RELATED"/>
    <property type="match status" value="1"/>
</dbReference>
<dbReference type="InterPro" id="IPR013154">
    <property type="entry name" value="ADH-like_N"/>
</dbReference>
<dbReference type="AlphaFoldDB" id="A0A513TZM2"/>
<dbReference type="GO" id="GO:0035925">
    <property type="term" value="F:mRNA 3'-UTR AU-rich region binding"/>
    <property type="evidence" value="ECO:0007669"/>
    <property type="project" value="TreeGrafter"/>
</dbReference>
<feature type="domain" description="Enoyl reductase (ER)" evidence="3">
    <location>
        <begin position="10"/>
        <end position="320"/>
    </location>
</feature>
<dbReference type="Pfam" id="PF08240">
    <property type="entry name" value="ADH_N"/>
    <property type="match status" value="1"/>
</dbReference>
<dbReference type="SUPFAM" id="SSF51735">
    <property type="entry name" value="NAD(P)-binding Rossmann-fold domains"/>
    <property type="match status" value="1"/>
</dbReference>
<accession>A0A513TZM2</accession>
<reference evidence="4" key="1">
    <citation type="submission" date="2018-11" db="EMBL/GenBank/DDBJ databases">
        <authorList>
            <person name="Mo J."/>
        </authorList>
    </citation>
    <scope>NUCLEOTIDE SEQUENCE</scope>
    <source>
        <strain evidence="4">NTK97</strain>
    </source>
</reference>